<dbReference type="HAMAP" id="MF_00244">
    <property type="entry name" value="NaMN_adenylyltr"/>
    <property type="match status" value="1"/>
</dbReference>
<dbReference type="GO" id="GO:0009435">
    <property type="term" value="P:NAD+ biosynthetic process"/>
    <property type="evidence" value="ECO:0007669"/>
    <property type="project" value="UniProtKB-UniRule"/>
</dbReference>
<keyword evidence="8 10" id="KW-0520">NAD</keyword>
<comment type="similarity">
    <text evidence="10">Belongs to the NadD family.</text>
</comment>
<evidence type="ECO:0000256" key="5">
    <source>
        <dbReference type="ARBA" id="ARBA00022695"/>
    </source>
</evidence>
<keyword evidence="4 10" id="KW-0808">Transferase</keyword>
<dbReference type="AlphaFoldDB" id="A0AAJ1WKN6"/>
<organism evidence="12 13">
    <name type="scientific">Oikeobacillus pervagus</name>
    <dbReference type="NCBI Taxonomy" id="1325931"/>
    <lineage>
        <taxon>Bacteria</taxon>
        <taxon>Bacillati</taxon>
        <taxon>Bacillota</taxon>
        <taxon>Bacilli</taxon>
        <taxon>Bacillales</taxon>
        <taxon>Bacillaceae</taxon>
        <taxon>Oikeobacillus</taxon>
    </lineage>
</organism>
<dbReference type="NCBIfam" id="NF000841">
    <property type="entry name" value="PRK00071.1-4"/>
    <property type="match status" value="1"/>
</dbReference>
<evidence type="ECO:0000256" key="2">
    <source>
        <dbReference type="ARBA" id="ARBA00005019"/>
    </source>
</evidence>
<evidence type="ECO:0000256" key="6">
    <source>
        <dbReference type="ARBA" id="ARBA00022741"/>
    </source>
</evidence>
<dbReference type="Pfam" id="PF01467">
    <property type="entry name" value="CTP_transf_like"/>
    <property type="match status" value="1"/>
</dbReference>
<reference evidence="12" key="1">
    <citation type="submission" date="2023-07" db="EMBL/GenBank/DDBJ databases">
        <title>Genomic Encyclopedia of Type Strains, Phase IV (KMG-IV): sequencing the most valuable type-strain genomes for metagenomic binning, comparative biology and taxonomic classification.</title>
        <authorList>
            <person name="Goeker M."/>
        </authorList>
    </citation>
    <scope>NUCLEOTIDE SEQUENCE</scope>
    <source>
        <strain evidence="12">DSM 23947</strain>
    </source>
</reference>
<feature type="domain" description="Cytidyltransferase-like" evidence="11">
    <location>
        <begin position="7"/>
        <end position="163"/>
    </location>
</feature>
<comment type="function">
    <text evidence="1 10">Catalyzes the reversible adenylation of nicotinate mononucleotide (NaMN) to nicotinic acid adenine dinucleotide (NaAD).</text>
</comment>
<keyword evidence="3 10" id="KW-0662">Pyridine nucleotide biosynthesis</keyword>
<evidence type="ECO:0000256" key="7">
    <source>
        <dbReference type="ARBA" id="ARBA00022840"/>
    </source>
</evidence>
<dbReference type="SUPFAM" id="SSF52374">
    <property type="entry name" value="Nucleotidylyl transferase"/>
    <property type="match status" value="1"/>
</dbReference>
<accession>A0AAJ1WKN6</accession>
<dbReference type="InterPro" id="IPR004821">
    <property type="entry name" value="Cyt_trans-like"/>
</dbReference>
<keyword evidence="13" id="KW-1185">Reference proteome</keyword>
<keyword evidence="6 10" id="KW-0547">Nucleotide-binding</keyword>
<evidence type="ECO:0000256" key="10">
    <source>
        <dbReference type="HAMAP-Rule" id="MF_00244"/>
    </source>
</evidence>
<evidence type="ECO:0000313" key="12">
    <source>
        <dbReference type="EMBL" id="MDQ0216723.1"/>
    </source>
</evidence>
<dbReference type="NCBIfam" id="TIGR00482">
    <property type="entry name" value="nicotinate (nicotinamide) nucleotide adenylyltransferase"/>
    <property type="match status" value="1"/>
</dbReference>
<dbReference type="CDD" id="cd02165">
    <property type="entry name" value="NMNAT"/>
    <property type="match status" value="1"/>
</dbReference>
<dbReference type="EMBL" id="JAUSUC010000069">
    <property type="protein sequence ID" value="MDQ0216723.1"/>
    <property type="molecule type" value="Genomic_DNA"/>
</dbReference>
<comment type="caution">
    <text evidence="12">The sequence shown here is derived from an EMBL/GenBank/DDBJ whole genome shotgun (WGS) entry which is preliminary data.</text>
</comment>
<gene>
    <name evidence="10" type="primary">nadD</name>
    <name evidence="12" type="ORF">J2S13_003207</name>
</gene>
<evidence type="ECO:0000256" key="9">
    <source>
        <dbReference type="ARBA" id="ARBA00048721"/>
    </source>
</evidence>
<dbReference type="GO" id="GO:0004515">
    <property type="term" value="F:nicotinate-nucleotide adenylyltransferase activity"/>
    <property type="evidence" value="ECO:0007669"/>
    <property type="project" value="UniProtKB-UniRule"/>
</dbReference>
<evidence type="ECO:0000256" key="3">
    <source>
        <dbReference type="ARBA" id="ARBA00022642"/>
    </source>
</evidence>
<evidence type="ECO:0000313" key="13">
    <source>
        <dbReference type="Proteomes" id="UP001237207"/>
    </source>
</evidence>
<dbReference type="RefSeq" id="WP_307258797.1">
    <property type="nucleotide sequence ID" value="NZ_JAUSUC010000069.1"/>
</dbReference>
<dbReference type="InterPro" id="IPR014729">
    <property type="entry name" value="Rossmann-like_a/b/a_fold"/>
</dbReference>
<keyword evidence="7 10" id="KW-0067">ATP-binding</keyword>
<keyword evidence="5 10" id="KW-0548">Nucleotidyltransferase</keyword>
<evidence type="ECO:0000259" key="11">
    <source>
        <dbReference type="Pfam" id="PF01467"/>
    </source>
</evidence>
<name>A0AAJ1WKN6_9BACI</name>
<dbReference type="PANTHER" id="PTHR39321:SF3">
    <property type="entry name" value="PHOSPHOPANTETHEINE ADENYLYLTRANSFERASE"/>
    <property type="match status" value="1"/>
</dbReference>
<dbReference type="Proteomes" id="UP001237207">
    <property type="component" value="Unassembled WGS sequence"/>
</dbReference>
<evidence type="ECO:0000256" key="4">
    <source>
        <dbReference type="ARBA" id="ARBA00022679"/>
    </source>
</evidence>
<sequence length="197" mass="22782">MKKKVGILGGTFNPPHIGHLMIANEVLHALNLDEVRFMPNQEPPHKEIAQGVTNVDRMNMVKLAIQDHGQFYIEPIEMDRGGKSFTFETMKLLKEREPKTEFYFIIGGDMIEYLPKWYKIDKLLDLVTFVGVNRPEFSSITTFPVLLVDIPEIHLSSSLIRERIGKDYTVKYLLPEKVISYIKEKQLYGSKRSAKNR</sequence>
<comment type="catalytic activity">
    <reaction evidence="9 10">
        <text>nicotinate beta-D-ribonucleotide + ATP + H(+) = deamido-NAD(+) + diphosphate</text>
        <dbReference type="Rhea" id="RHEA:22860"/>
        <dbReference type="ChEBI" id="CHEBI:15378"/>
        <dbReference type="ChEBI" id="CHEBI:30616"/>
        <dbReference type="ChEBI" id="CHEBI:33019"/>
        <dbReference type="ChEBI" id="CHEBI:57502"/>
        <dbReference type="ChEBI" id="CHEBI:58437"/>
        <dbReference type="EC" id="2.7.7.18"/>
    </reaction>
</comment>
<dbReference type="PANTHER" id="PTHR39321">
    <property type="entry name" value="NICOTINATE-NUCLEOTIDE ADENYLYLTRANSFERASE-RELATED"/>
    <property type="match status" value="1"/>
</dbReference>
<dbReference type="InterPro" id="IPR005248">
    <property type="entry name" value="NadD/NMNAT"/>
</dbReference>
<dbReference type="GO" id="GO:0005524">
    <property type="term" value="F:ATP binding"/>
    <property type="evidence" value="ECO:0007669"/>
    <property type="project" value="UniProtKB-KW"/>
</dbReference>
<protein>
    <recommendedName>
        <fullName evidence="10">Probable nicotinate-nucleotide adenylyltransferase</fullName>
        <ecNumber evidence="10">2.7.7.18</ecNumber>
    </recommendedName>
    <alternativeName>
        <fullName evidence="10">Deamido-NAD(+) diphosphorylase</fullName>
    </alternativeName>
    <alternativeName>
        <fullName evidence="10">Deamido-NAD(+) pyrophosphorylase</fullName>
    </alternativeName>
    <alternativeName>
        <fullName evidence="10">Nicotinate mononucleotide adenylyltransferase</fullName>
        <shortName evidence="10">NaMN adenylyltransferase</shortName>
    </alternativeName>
</protein>
<evidence type="ECO:0000256" key="1">
    <source>
        <dbReference type="ARBA" id="ARBA00002324"/>
    </source>
</evidence>
<comment type="pathway">
    <text evidence="2 10">Cofactor biosynthesis; NAD(+) biosynthesis; deamido-NAD(+) from nicotinate D-ribonucleotide: step 1/1.</text>
</comment>
<dbReference type="EC" id="2.7.7.18" evidence="10"/>
<dbReference type="NCBIfam" id="NF000840">
    <property type="entry name" value="PRK00071.1-3"/>
    <property type="match status" value="1"/>
</dbReference>
<evidence type="ECO:0000256" key="8">
    <source>
        <dbReference type="ARBA" id="ARBA00023027"/>
    </source>
</evidence>
<dbReference type="Gene3D" id="3.40.50.620">
    <property type="entry name" value="HUPs"/>
    <property type="match status" value="1"/>
</dbReference>
<proteinExistence type="inferred from homology"/>